<comment type="caution">
    <text evidence="2">The sequence shown here is derived from an EMBL/GenBank/DDBJ whole genome shotgun (WGS) entry which is preliminary data.</text>
</comment>
<evidence type="ECO:0000313" key="2">
    <source>
        <dbReference type="EMBL" id="KAF6016995.1"/>
    </source>
</evidence>
<dbReference type="Proteomes" id="UP000593567">
    <property type="component" value="Unassembled WGS sequence"/>
</dbReference>
<name>A0A7J7IT51_BUGNE</name>
<reference evidence="2" key="1">
    <citation type="submission" date="2020-06" db="EMBL/GenBank/DDBJ databases">
        <title>Draft genome of Bugula neritina, a colonial animal packing powerful symbionts and potential medicines.</title>
        <authorList>
            <person name="Rayko M."/>
        </authorList>
    </citation>
    <scope>NUCLEOTIDE SEQUENCE [LARGE SCALE GENOMIC DNA]</scope>
    <source>
        <strain evidence="2">Kwan_BN1</strain>
    </source>
</reference>
<evidence type="ECO:0000256" key="1">
    <source>
        <dbReference type="SAM" id="MobiDB-lite"/>
    </source>
</evidence>
<gene>
    <name evidence="2" type="ORF">EB796_024706</name>
</gene>
<proteinExistence type="predicted"/>
<evidence type="ECO:0000313" key="3">
    <source>
        <dbReference type="Proteomes" id="UP000593567"/>
    </source>
</evidence>
<sequence length="293" mass="32594">MKHSVNDQPIDGWLKKLPAEIRASTDTPSYESVALQGLKNLSAKPSVQIEPAAEDTVQRCPNCQKYIRSPDDPASQEFGEHQLCACGEEEKDATALIRFMSVSSNSDDGKPQLHNLLKVRAWTINGRYVGQLGTHLWPTLDGNPLDWIEETSDVKLPQDVRRVATPRTLRCFYGGVSKKWKLVKNGIMRLIGPWFKLGLRLPSSSLSQPEKSTTANTPTSIPATPAYSNEETLKVPFSVVKDQVHTDKKLAIPKMSQPIDVESSKILGKAYKKITNHRAIPTNLQLEIVEDTL</sequence>
<organism evidence="2 3">
    <name type="scientific">Bugula neritina</name>
    <name type="common">Brown bryozoan</name>
    <name type="synonym">Sertularia neritina</name>
    <dbReference type="NCBI Taxonomy" id="10212"/>
    <lineage>
        <taxon>Eukaryota</taxon>
        <taxon>Metazoa</taxon>
        <taxon>Spiralia</taxon>
        <taxon>Lophotrochozoa</taxon>
        <taxon>Bryozoa</taxon>
        <taxon>Gymnolaemata</taxon>
        <taxon>Cheilostomatida</taxon>
        <taxon>Flustrina</taxon>
        <taxon>Buguloidea</taxon>
        <taxon>Bugulidae</taxon>
        <taxon>Bugula</taxon>
    </lineage>
</organism>
<dbReference type="EMBL" id="VXIV02003444">
    <property type="protein sequence ID" value="KAF6016995.1"/>
    <property type="molecule type" value="Genomic_DNA"/>
</dbReference>
<keyword evidence="3" id="KW-1185">Reference proteome</keyword>
<protein>
    <submittedName>
        <fullName evidence="2">Uncharacterized protein</fullName>
    </submittedName>
</protein>
<dbReference type="AlphaFoldDB" id="A0A7J7IT51"/>
<accession>A0A7J7IT51</accession>
<feature type="region of interest" description="Disordered" evidence="1">
    <location>
        <begin position="205"/>
        <end position="226"/>
    </location>
</feature>